<dbReference type="Proteomes" id="UP001075225">
    <property type="component" value="Unassembled WGS sequence"/>
</dbReference>
<dbReference type="InterPro" id="IPR017482">
    <property type="entry name" value="Lambda-type_endonuclease"/>
</dbReference>
<dbReference type="PANTHER" id="PTHR46609">
    <property type="entry name" value="EXONUCLEASE, PHAGE-TYPE/RECB, C-TERMINAL DOMAIN-CONTAINING PROTEIN"/>
    <property type="match status" value="1"/>
</dbReference>
<dbReference type="Pfam" id="PF09588">
    <property type="entry name" value="YqaJ"/>
    <property type="match status" value="1"/>
</dbReference>
<dbReference type="InterPro" id="IPR011335">
    <property type="entry name" value="Restrct_endonuc-II-like"/>
</dbReference>
<evidence type="ECO:0000256" key="1">
    <source>
        <dbReference type="SAM" id="Coils"/>
    </source>
</evidence>
<evidence type="ECO:0000313" key="3">
    <source>
        <dbReference type="EMBL" id="MCZ6158984.1"/>
    </source>
</evidence>
<dbReference type="SUPFAM" id="SSF52980">
    <property type="entry name" value="Restriction endonuclease-like"/>
    <property type="match status" value="1"/>
</dbReference>
<evidence type="ECO:0000259" key="2">
    <source>
        <dbReference type="Pfam" id="PF09588"/>
    </source>
</evidence>
<reference evidence="3" key="1">
    <citation type="submission" date="2022-12" db="EMBL/GenBank/DDBJ databases">
        <title>Species Delineation and Comparative Genomics within the Campylobacter ureolyticus Complex.</title>
        <authorList>
            <person name="Maki J."/>
            <person name="Howard M."/>
            <person name="Connelly S."/>
            <person name="Hardy D.J."/>
            <person name="Cameron A."/>
        </authorList>
    </citation>
    <scope>NUCLEOTIDE SEQUENCE</scope>
    <source>
        <strain evidence="3">URMC_787</strain>
    </source>
</reference>
<dbReference type="Gene3D" id="3.90.320.10">
    <property type="match status" value="1"/>
</dbReference>
<evidence type="ECO:0000313" key="4">
    <source>
        <dbReference type="Proteomes" id="UP001075225"/>
    </source>
</evidence>
<gene>
    <name evidence="3" type="ORF">O6B32_00580</name>
</gene>
<dbReference type="InterPro" id="IPR019080">
    <property type="entry name" value="YqaJ_viral_recombinase"/>
</dbReference>
<accession>A0A9Q4KK02</accession>
<dbReference type="AlphaFoldDB" id="A0A9Q4KK02"/>
<dbReference type="InterPro" id="IPR051703">
    <property type="entry name" value="NF-kappa-B_Signaling_Reg"/>
</dbReference>
<protein>
    <submittedName>
        <fullName evidence="3">YqaJ viral recombinase family protein</fullName>
    </submittedName>
</protein>
<keyword evidence="1" id="KW-0175">Coiled coil</keyword>
<organism evidence="3 4">
    <name type="scientific">Campylobacter ureolyticus</name>
    <dbReference type="NCBI Taxonomy" id="827"/>
    <lineage>
        <taxon>Bacteria</taxon>
        <taxon>Pseudomonadati</taxon>
        <taxon>Campylobacterota</taxon>
        <taxon>Epsilonproteobacteria</taxon>
        <taxon>Campylobacterales</taxon>
        <taxon>Campylobacteraceae</taxon>
        <taxon>Campylobacter</taxon>
    </lineage>
</organism>
<feature type="coiled-coil region" evidence="1">
    <location>
        <begin position="202"/>
        <end position="232"/>
    </location>
</feature>
<proteinExistence type="predicted"/>
<dbReference type="InterPro" id="IPR011604">
    <property type="entry name" value="PDDEXK-like_dom_sf"/>
</dbReference>
<comment type="caution">
    <text evidence="3">The sequence shown here is derived from an EMBL/GenBank/DDBJ whole genome shotgun (WGS) entry which is preliminary data.</text>
</comment>
<dbReference type="PANTHER" id="PTHR46609:SF8">
    <property type="entry name" value="YQAJ VIRAL RECOMBINASE DOMAIN-CONTAINING PROTEIN"/>
    <property type="match status" value="1"/>
</dbReference>
<dbReference type="EMBL" id="JAPXGO010000001">
    <property type="protein sequence ID" value="MCZ6158984.1"/>
    <property type="molecule type" value="Genomic_DNA"/>
</dbReference>
<dbReference type="NCBIfam" id="TIGR03033">
    <property type="entry name" value="phage_rel_nuc"/>
    <property type="match status" value="1"/>
</dbReference>
<name>A0A9Q4KK02_9BACT</name>
<feature type="domain" description="YqaJ viral recombinase" evidence="2">
    <location>
        <begin position="11"/>
        <end position="140"/>
    </location>
</feature>
<dbReference type="RefSeq" id="WP_269484126.1">
    <property type="nucleotide sequence ID" value="NZ_JAPXGO010000001.1"/>
</dbReference>
<sequence>MKIELGQNTKEWQEYRKNKFNASEVGDLFNVGFNSREQLAHIKYGNLEVYKNKAMQRGHDRESEIRAYAEFISGERFEPSVYVWDKDERFSASLDGINEKGDAICELKSSLNEFETLRKTNEPSRKYFLQVQQQLLVSGAKNCFFVVENPETFECEFKIITPDKRMQKEIVKEWDKFENEFKGKILPELEAVIDENNDTKNYALLTSTLKHLSDEKKLIEEQEKEIKEKLIALANGVRTRAYGVLIYPIQRKSFDYKKFIADKGLVIDENYSKITNSWAVKV</sequence>